<dbReference type="OrthoDB" id="10012212at2759"/>
<dbReference type="Proteomes" id="UP000214365">
    <property type="component" value="Unassembled WGS sequence"/>
</dbReference>
<dbReference type="EMBL" id="LFMY01000004">
    <property type="protein sequence ID" value="OKL60988.1"/>
    <property type="molecule type" value="Genomic_DNA"/>
</dbReference>
<comment type="similarity">
    <text evidence="2">Belongs to the TMEM208 family.</text>
</comment>
<keyword evidence="6 8" id="KW-0472">Membrane</keyword>
<evidence type="ECO:0000256" key="3">
    <source>
        <dbReference type="ARBA" id="ARBA00022692"/>
    </source>
</evidence>
<dbReference type="InterPro" id="IPR008506">
    <property type="entry name" value="SND2/TMEM208"/>
</dbReference>
<organism evidence="9 10">
    <name type="scientific">Talaromyces atroroseus</name>
    <dbReference type="NCBI Taxonomy" id="1441469"/>
    <lineage>
        <taxon>Eukaryota</taxon>
        <taxon>Fungi</taxon>
        <taxon>Dikarya</taxon>
        <taxon>Ascomycota</taxon>
        <taxon>Pezizomycotina</taxon>
        <taxon>Eurotiomycetes</taxon>
        <taxon>Eurotiomycetidae</taxon>
        <taxon>Eurotiales</taxon>
        <taxon>Trichocomaceae</taxon>
        <taxon>Talaromyces</taxon>
        <taxon>Talaromyces sect. Trachyspermi</taxon>
    </lineage>
</organism>
<evidence type="ECO:0000256" key="5">
    <source>
        <dbReference type="ARBA" id="ARBA00022989"/>
    </source>
</evidence>
<keyword evidence="5 8" id="KW-1133">Transmembrane helix</keyword>
<reference evidence="9 10" key="1">
    <citation type="submission" date="2015-06" db="EMBL/GenBank/DDBJ databases">
        <title>Talaromyces atroroseus IBT 11181 draft genome.</title>
        <authorList>
            <person name="Rasmussen K.B."/>
            <person name="Rasmussen S."/>
            <person name="Petersen B."/>
            <person name="Sicheritz-Ponten T."/>
            <person name="Mortensen U.H."/>
            <person name="Thrane U."/>
        </authorList>
    </citation>
    <scope>NUCLEOTIDE SEQUENCE [LARGE SCALE GENOMIC DNA]</scope>
    <source>
        <strain evidence="9 10">IBT 11181</strain>
    </source>
</reference>
<dbReference type="PANTHER" id="PTHR13505:SF7">
    <property type="entry name" value="TRANSMEMBRANE PROTEIN 208"/>
    <property type="match status" value="1"/>
</dbReference>
<keyword evidence="3 8" id="KW-0812">Transmembrane</keyword>
<sequence>MAQKAAKSLAARNAALLNRSHIITLSLHVLFLLLHWLFNRPSALLPYALFTFPALAIEFYLERLGRPRYSHYDGSLKSAGEDLGASGLTEYMWDITYWTWGCMVAVCLFNNRAWWLYLAVPLWSIYLAWTTFFGIKNGLAGMGGANDEASSGGATGASSKRQQKLEKRGGQRVQYR</sequence>
<comment type="caution">
    <text evidence="9">The sequence shown here is derived from an EMBL/GenBank/DDBJ whole genome shotgun (WGS) entry which is preliminary data.</text>
</comment>
<evidence type="ECO:0000256" key="8">
    <source>
        <dbReference type="SAM" id="Phobius"/>
    </source>
</evidence>
<dbReference type="AlphaFoldDB" id="A0A225AUK9"/>
<evidence type="ECO:0000256" key="6">
    <source>
        <dbReference type="ARBA" id="ARBA00023136"/>
    </source>
</evidence>
<accession>A0A225AUK9</accession>
<proteinExistence type="inferred from homology"/>
<dbReference type="GeneID" id="31003394"/>
<feature type="region of interest" description="Disordered" evidence="7">
    <location>
        <begin position="148"/>
        <end position="176"/>
    </location>
</feature>
<dbReference type="GO" id="GO:0006624">
    <property type="term" value="P:vacuolar protein processing"/>
    <property type="evidence" value="ECO:0007669"/>
    <property type="project" value="TreeGrafter"/>
</dbReference>
<keyword evidence="4" id="KW-0256">Endoplasmic reticulum</keyword>
<gene>
    <name evidence="9" type="ORF">UA08_03639</name>
</gene>
<dbReference type="RefSeq" id="XP_020121109.1">
    <property type="nucleotide sequence ID" value="XM_020265961.1"/>
</dbReference>
<evidence type="ECO:0000256" key="1">
    <source>
        <dbReference type="ARBA" id="ARBA00004477"/>
    </source>
</evidence>
<keyword evidence="10" id="KW-1185">Reference proteome</keyword>
<evidence type="ECO:0000256" key="2">
    <source>
        <dbReference type="ARBA" id="ARBA00009950"/>
    </source>
</evidence>
<evidence type="ECO:0000256" key="4">
    <source>
        <dbReference type="ARBA" id="ARBA00022824"/>
    </source>
</evidence>
<dbReference type="STRING" id="1441469.A0A225AUK9"/>
<dbReference type="Pfam" id="PF05620">
    <property type="entry name" value="TMEM208_SND2"/>
    <property type="match status" value="1"/>
</dbReference>
<dbReference type="GO" id="GO:0005773">
    <property type="term" value="C:vacuole"/>
    <property type="evidence" value="ECO:0007669"/>
    <property type="project" value="GOC"/>
</dbReference>
<name>A0A225AUK9_TALAT</name>
<protein>
    <recommendedName>
        <fullName evidence="11">DUF788 domain protein</fullName>
    </recommendedName>
</protein>
<feature type="transmembrane region" description="Helical" evidence="8">
    <location>
        <begin position="114"/>
        <end position="135"/>
    </location>
</feature>
<feature type="transmembrane region" description="Helical" evidence="8">
    <location>
        <begin position="21"/>
        <end position="38"/>
    </location>
</feature>
<evidence type="ECO:0008006" key="11">
    <source>
        <dbReference type="Google" id="ProtNLM"/>
    </source>
</evidence>
<dbReference type="GO" id="GO:0005789">
    <property type="term" value="C:endoplasmic reticulum membrane"/>
    <property type="evidence" value="ECO:0007669"/>
    <property type="project" value="UniProtKB-SubCell"/>
</dbReference>
<feature type="transmembrane region" description="Helical" evidence="8">
    <location>
        <begin position="44"/>
        <end position="61"/>
    </location>
</feature>
<comment type="subcellular location">
    <subcellularLocation>
        <location evidence="1">Endoplasmic reticulum membrane</location>
        <topology evidence="1">Multi-pass membrane protein</topology>
    </subcellularLocation>
</comment>
<evidence type="ECO:0000313" key="10">
    <source>
        <dbReference type="Proteomes" id="UP000214365"/>
    </source>
</evidence>
<feature type="compositionally biased region" description="Low complexity" evidence="7">
    <location>
        <begin position="149"/>
        <end position="159"/>
    </location>
</feature>
<evidence type="ECO:0000256" key="7">
    <source>
        <dbReference type="SAM" id="MobiDB-lite"/>
    </source>
</evidence>
<evidence type="ECO:0000313" key="9">
    <source>
        <dbReference type="EMBL" id="OKL60988.1"/>
    </source>
</evidence>
<dbReference type="PANTHER" id="PTHR13505">
    <property type="entry name" value="TRANSMEMBRANE PROTEIN 208"/>
    <property type="match status" value="1"/>
</dbReference>